<dbReference type="SUPFAM" id="SSF56524">
    <property type="entry name" value="Oxidoreductase molybdopterin-binding domain"/>
    <property type="match status" value="1"/>
</dbReference>
<dbReference type="RefSeq" id="WP_209810013.1">
    <property type="nucleotide sequence ID" value="NZ_JAGGKT010000004.1"/>
</dbReference>
<protein>
    <submittedName>
        <fullName evidence="2">Uncharacterized protein</fullName>
    </submittedName>
</protein>
<dbReference type="InterPro" id="IPR036374">
    <property type="entry name" value="OxRdtase_Mopterin-bd_sf"/>
</dbReference>
<organism evidence="2 3">
    <name type="scientific">Ammoniphilus resinae</name>
    <dbReference type="NCBI Taxonomy" id="861532"/>
    <lineage>
        <taxon>Bacteria</taxon>
        <taxon>Bacillati</taxon>
        <taxon>Bacillota</taxon>
        <taxon>Bacilli</taxon>
        <taxon>Bacillales</taxon>
        <taxon>Paenibacillaceae</taxon>
        <taxon>Aneurinibacillus group</taxon>
        <taxon>Ammoniphilus</taxon>
    </lineage>
</organism>
<proteinExistence type="predicted"/>
<feature type="region of interest" description="Disordered" evidence="1">
    <location>
        <begin position="35"/>
        <end position="55"/>
    </location>
</feature>
<dbReference type="Proteomes" id="UP001519343">
    <property type="component" value="Unassembled WGS sequence"/>
</dbReference>
<evidence type="ECO:0000256" key="1">
    <source>
        <dbReference type="SAM" id="MobiDB-lite"/>
    </source>
</evidence>
<gene>
    <name evidence="2" type="ORF">J2Z37_001945</name>
</gene>
<evidence type="ECO:0000313" key="3">
    <source>
        <dbReference type="Proteomes" id="UP001519343"/>
    </source>
</evidence>
<evidence type="ECO:0000313" key="2">
    <source>
        <dbReference type="EMBL" id="MBP1931944.1"/>
    </source>
</evidence>
<dbReference type="EMBL" id="JAGGKT010000004">
    <property type="protein sequence ID" value="MBP1931944.1"/>
    <property type="molecule type" value="Genomic_DNA"/>
</dbReference>
<sequence length="92" mass="10082">MGLLFVFSLGPVFYRWLKGALDDGGSAAEEISKDDENRMIPNPMPQTASNPPIGGGAQGNFRVYSVTPIPSFTSEDWQFEIGGLVDESRQWS</sequence>
<name>A0ABS4GNV8_9BACL</name>
<comment type="caution">
    <text evidence="2">The sequence shown here is derived from an EMBL/GenBank/DDBJ whole genome shotgun (WGS) entry which is preliminary data.</text>
</comment>
<reference evidence="2 3" key="1">
    <citation type="submission" date="2021-03" db="EMBL/GenBank/DDBJ databases">
        <title>Genomic Encyclopedia of Type Strains, Phase IV (KMG-IV): sequencing the most valuable type-strain genomes for metagenomic binning, comparative biology and taxonomic classification.</title>
        <authorList>
            <person name="Goeker M."/>
        </authorList>
    </citation>
    <scope>NUCLEOTIDE SEQUENCE [LARGE SCALE GENOMIC DNA]</scope>
    <source>
        <strain evidence="2 3">DSM 24738</strain>
    </source>
</reference>
<keyword evidence="3" id="KW-1185">Reference proteome</keyword>
<accession>A0ABS4GNV8</accession>